<dbReference type="Pfam" id="PF10282">
    <property type="entry name" value="Lactonase"/>
    <property type="match status" value="1"/>
</dbReference>
<sequence>MTATATAATLPLTAGAPSAEATPQARPDLLYVGSWNGGQVHGVAFDPVQGVLTSNGPVAQVSSGWVTAHPDRPLLYVGSQLNGGIVTALAVDRTTGALTRLGQVSTDGGATAGGGLSYLGVDRPSRTLLVANFEAGLATSLPIHRDGTLGAPVSVVVDTGSGPSPRQSGPHPHQVVVAPGRRHALVPDFGADRVFVHGFDGTTGALSPAETGPGAYATDAGAGPRRLVFHPDGRKAYLLTELTAELQLLDWNGRSGELAHRQSLAIDSPDFTGTKSGAELAISRDGRFVYASSRGENTLVVYEIERRTGSLSLLQRIPSGGLKPWSFTVHPSGRWLLVANEASSTVDVFAVDPRSGLLTGTGNSLPLPNPDSIAVCAR</sequence>
<proteinExistence type="inferred from homology"/>
<dbReference type="RefSeq" id="WP_388107902.1">
    <property type="nucleotide sequence ID" value="NZ_JBIAHM010000007.1"/>
</dbReference>
<comment type="similarity">
    <text evidence="1">Belongs to the cycloisomerase 2 family.</text>
</comment>
<dbReference type="PANTHER" id="PTHR30344:SF1">
    <property type="entry name" value="6-PHOSPHOGLUCONOLACTONASE"/>
    <property type="match status" value="1"/>
</dbReference>
<accession>A0ABW6M4E8</accession>
<dbReference type="EMBL" id="JBIAHM010000007">
    <property type="protein sequence ID" value="MFE9601009.1"/>
    <property type="molecule type" value="Genomic_DNA"/>
</dbReference>
<evidence type="ECO:0000313" key="3">
    <source>
        <dbReference type="Proteomes" id="UP001601303"/>
    </source>
</evidence>
<comment type="caution">
    <text evidence="2">The sequence shown here is derived from an EMBL/GenBank/DDBJ whole genome shotgun (WGS) entry which is preliminary data.</text>
</comment>
<reference evidence="2 3" key="1">
    <citation type="submission" date="2024-10" db="EMBL/GenBank/DDBJ databases">
        <title>The Natural Products Discovery Center: Release of the First 8490 Sequenced Strains for Exploring Actinobacteria Biosynthetic Diversity.</title>
        <authorList>
            <person name="Kalkreuter E."/>
            <person name="Kautsar S.A."/>
            <person name="Yang D."/>
            <person name="Bader C.D."/>
            <person name="Teijaro C.N."/>
            <person name="Fluegel L."/>
            <person name="Davis C.M."/>
            <person name="Simpson J.R."/>
            <person name="Lauterbach L."/>
            <person name="Steele A.D."/>
            <person name="Gui C."/>
            <person name="Meng S."/>
            <person name="Li G."/>
            <person name="Viehrig K."/>
            <person name="Ye F."/>
            <person name="Su P."/>
            <person name="Kiefer A.F."/>
            <person name="Nichols A."/>
            <person name="Cepeda A.J."/>
            <person name="Yan W."/>
            <person name="Fan B."/>
            <person name="Jiang Y."/>
            <person name="Adhikari A."/>
            <person name="Zheng C.-J."/>
            <person name="Schuster L."/>
            <person name="Cowan T.M."/>
            <person name="Smanski M.J."/>
            <person name="Chevrette M.G."/>
            <person name="De Carvalho L.P.S."/>
            <person name="Shen B."/>
        </authorList>
    </citation>
    <scope>NUCLEOTIDE SEQUENCE [LARGE SCALE GENOMIC DNA]</scope>
    <source>
        <strain evidence="2 3">NPDC006488</strain>
    </source>
</reference>
<protein>
    <submittedName>
        <fullName evidence="2">Lactonase family protein</fullName>
    </submittedName>
</protein>
<evidence type="ECO:0000256" key="1">
    <source>
        <dbReference type="ARBA" id="ARBA00005564"/>
    </source>
</evidence>
<dbReference type="PANTHER" id="PTHR30344">
    <property type="entry name" value="6-PHOSPHOGLUCONOLACTONASE-RELATED"/>
    <property type="match status" value="1"/>
</dbReference>
<dbReference type="InterPro" id="IPR019405">
    <property type="entry name" value="Lactonase_7-beta_prop"/>
</dbReference>
<evidence type="ECO:0000313" key="2">
    <source>
        <dbReference type="EMBL" id="MFE9601009.1"/>
    </source>
</evidence>
<dbReference type="InterPro" id="IPR050282">
    <property type="entry name" value="Cycloisomerase_2"/>
</dbReference>
<dbReference type="Proteomes" id="UP001601303">
    <property type="component" value="Unassembled WGS sequence"/>
</dbReference>
<dbReference type="SUPFAM" id="SSF51004">
    <property type="entry name" value="C-terminal (heme d1) domain of cytochrome cd1-nitrite reductase"/>
    <property type="match status" value="1"/>
</dbReference>
<keyword evidence="3" id="KW-1185">Reference proteome</keyword>
<gene>
    <name evidence="2" type="ORF">ACFYNQ_20870</name>
</gene>
<dbReference type="Gene3D" id="2.130.10.10">
    <property type="entry name" value="YVTN repeat-like/Quinoprotein amine dehydrogenase"/>
    <property type="match status" value="1"/>
</dbReference>
<organism evidence="2 3">
    <name type="scientific">Streptomyces hokutonensis</name>
    <dbReference type="NCBI Taxonomy" id="1306990"/>
    <lineage>
        <taxon>Bacteria</taxon>
        <taxon>Bacillati</taxon>
        <taxon>Actinomycetota</taxon>
        <taxon>Actinomycetes</taxon>
        <taxon>Kitasatosporales</taxon>
        <taxon>Streptomycetaceae</taxon>
        <taxon>Streptomyces</taxon>
    </lineage>
</organism>
<dbReference type="InterPro" id="IPR011048">
    <property type="entry name" value="Haem_d1_sf"/>
</dbReference>
<name>A0ABW6M4E8_9ACTN</name>
<dbReference type="InterPro" id="IPR015943">
    <property type="entry name" value="WD40/YVTN_repeat-like_dom_sf"/>
</dbReference>